<feature type="transmembrane region" description="Helical" evidence="1">
    <location>
        <begin position="72"/>
        <end position="91"/>
    </location>
</feature>
<feature type="transmembrane region" description="Helical" evidence="1">
    <location>
        <begin position="422"/>
        <end position="443"/>
    </location>
</feature>
<keyword evidence="3" id="KW-1185">Reference proteome</keyword>
<dbReference type="AlphaFoldDB" id="A0A918VQZ0"/>
<evidence type="ECO:0000313" key="3">
    <source>
        <dbReference type="Proteomes" id="UP000646579"/>
    </source>
</evidence>
<feature type="transmembrane region" description="Helical" evidence="1">
    <location>
        <begin position="35"/>
        <end position="60"/>
    </location>
</feature>
<keyword evidence="1" id="KW-0472">Membrane</keyword>
<reference evidence="2" key="2">
    <citation type="submission" date="2020-09" db="EMBL/GenBank/DDBJ databases">
        <authorList>
            <person name="Sun Q."/>
            <person name="Kim S."/>
        </authorList>
    </citation>
    <scope>NUCLEOTIDE SEQUENCE</scope>
    <source>
        <strain evidence="2">KCTC 32437</strain>
    </source>
</reference>
<dbReference type="EMBL" id="BMZE01000001">
    <property type="protein sequence ID" value="GHA16641.1"/>
    <property type="molecule type" value="Genomic_DNA"/>
</dbReference>
<keyword evidence="1" id="KW-0812">Transmembrane</keyword>
<evidence type="ECO:0000313" key="2">
    <source>
        <dbReference type="EMBL" id="GHA16641.1"/>
    </source>
</evidence>
<feature type="transmembrane region" description="Helical" evidence="1">
    <location>
        <begin position="346"/>
        <end position="372"/>
    </location>
</feature>
<feature type="transmembrane region" description="Helical" evidence="1">
    <location>
        <begin position="464"/>
        <end position="481"/>
    </location>
</feature>
<reference evidence="2" key="1">
    <citation type="journal article" date="2014" name="Int. J. Syst. Evol. Microbiol.">
        <title>Complete genome sequence of Corynebacterium casei LMG S-19264T (=DSM 44701T), isolated from a smear-ripened cheese.</title>
        <authorList>
            <consortium name="US DOE Joint Genome Institute (JGI-PGF)"/>
            <person name="Walter F."/>
            <person name="Albersmeier A."/>
            <person name="Kalinowski J."/>
            <person name="Ruckert C."/>
        </authorList>
    </citation>
    <scope>NUCLEOTIDE SEQUENCE</scope>
    <source>
        <strain evidence="2">KCTC 32437</strain>
    </source>
</reference>
<feature type="transmembrane region" description="Helical" evidence="1">
    <location>
        <begin position="123"/>
        <end position="147"/>
    </location>
</feature>
<protein>
    <recommendedName>
        <fullName evidence="4">Permease</fullName>
    </recommendedName>
</protein>
<name>A0A918VQZ0_9HYPH</name>
<gene>
    <name evidence="2" type="ORF">GCM10007989_09640</name>
</gene>
<accession>A0A918VQZ0</accession>
<sequence>MSAAPTSFAWFAQHEVSLAWRDFTTMLTGGRRSRAIGVIVAVFIAIALLHLLALGLVVSWADQGIGPDKQTFMMLSGFGLLFGAVMFSQALESVTRAYYARSDLELILSSPASAARLFAVRSAAVAAGTMALSCLLASPLINALALLDGAHWLAAYLVLAALGALVAALAVLVTSGLFALVGPKRTRFVAQILAAIVGAGFVVGIQVAAILHFGSYSRFTLFTAPEIIASAPPVASLVWLPARAAMGDAAALMLVIIAGLGALVATVAASGSSYARLAIAATTVAGPSAKHRKTTRFRQRTQMQSLRVKEWRLLARDPWLISQTLMQLLYLLPPAVLLWVNYGASAGTYVVVVPVLVMASGQLAGGLAWLAISGEDAHDLVVTAPISPRQVLRAKVESVLSVVGVILLPLLALIAFENPHMALVTAICAALATGSATAIQLWFRTVSRRALFRRRQTASRVATISEAFVSIMWAGTGALWAAGTVAAIAPAILALLIFGVARMMAPKRH</sequence>
<feature type="transmembrane region" description="Helical" evidence="1">
    <location>
        <begin position="192"/>
        <end position="213"/>
    </location>
</feature>
<evidence type="ECO:0008006" key="4">
    <source>
        <dbReference type="Google" id="ProtNLM"/>
    </source>
</evidence>
<feature type="transmembrane region" description="Helical" evidence="1">
    <location>
        <begin position="487"/>
        <end position="505"/>
    </location>
</feature>
<evidence type="ECO:0000256" key="1">
    <source>
        <dbReference type="SAM" id="Phobius"/>
    </source>
</evidence>
<keyword evidence="1" id="KW-1133">Transmembrane helix</keyword>
<comment type="caution">
    <text evidence="2">The sequence shown here is derived from an EMBL/GenBank/DDBJ whole genome shotgun (WGS) entry which is preliminary data.</text>
</comment>
<organism evidence="2 3">
    <name type="scientific">Devosia pacifica</name>
    <dbReference type="NCBI Taxonomy" id="1335967"/>
    <lineage>
        <taxon>Bacteria</taxon>
        <taxon>Pseudomonadati</taxon>
        <taxon>Pseudomonadota</taxon>
        <taxon>Alphaproteobacteria</taxon>
        <taxon>Hyphomicrobiales</taxon>
        <taxon>Devosiaceae</taxon>
        <taxon>Devosia</taxon>
    </lineage>
</organism>
<feature type="transmembrane region" description="Helical" evidence="1">
    <location>
        <begin position="219"/>
        <end position="242"/>
    </location>
</feature>
<feature type="transmembrane region" description="Helical" evidence="1">
    <location>
        <begin position="153"/>
        <end position="180"/>
    </location>
</feature>
<proteinExistence type="predicted"/>
<dbReference type="RefSeq" id="WP_189423898.1">
    <property type="nucleotide sequence ID" value="NZ_BMZE01000001.1"/>
</dbReference>
<feature type="transmembrane region" description="Helical" evidence="1">
    <location>
        <begin position="249"/>
        <end position="268"/>
    </location>
</feature>
<feature type="transmembrane region" description="Helical" evidence="1">
    <location>
        <begin position="399"/>
        <end position="416"/>
    </location>
</feature>
<dbReference type="Proteomes" id="UP000646579">
    <property type="component" value="Unassembled WGS sequence"/>
</dbReference>